<reference evidence="1 2" key="1">
    <citation type="submission" date="2016-10" db="EMBL/GenBank/DDBJ databases">
        <authorList>
            <person name="de Groot N.N."/>
        </authorList>
    </citation>
    <scope>NUCLEOTIDE SEQUENCE [LARGE SCALE GENOMIC DNA]</scope>
    <source>
        <strain evidence="2">KMM 9023,NRIC 0796,JCM 17311,KCTC 23692</strain>
    </source>
</reference>
<proteinExistence type="predicted"/>
<dbReference type="RefSeq" id="WP_092075698.1">
    <property type="nucleotide sequence ID" value="NZ_FOYI01000001.1"/>
</dbReference>
<protein>
    <submittedName>
        <fullName evidence="1">L-asparaginase II</fullName>
    </submittedName>
</protein>
<dbReference type="Pfam" id="PF06089">
    <property type="entry name" value="Asparaginase_II"/>
    <property type="match status" value="1"/>
</dbReference>
<name>A0A1I6CQB2_9RHOB</name>
<dbReference type="EMBL" id="FOYI01000001">
    <property type="protein sequence ID" value="SFQ95354.1"/>
    <property type="molecule type" value="Genomic_DNA"/>
</dbReference>
<evidence type="ECO:0000313" key="1">
    <source>
        <dbReference type="EMBL" id="SFQ95354.1"/>
    </source>
</evidence>
<accession>A0A1I6CQB2</accession>
<gene>
    <name evidence="1" type="ORF">SAMN04515673_101192</name>
</gene>
<dbReference type="PANTHER" id="PTHR42110">
    <property type="entry name" value="L-ASPARAGINASE, PUTATIVE (AFU_ORTHOLOGUE AFUA_3G11890)-RELATED"/>
    <property type="match status" value="1"/>
</dbReference>
<dbReference type="InterPro" id="IPR010349">
    <property type="entry name" value="Asparaginase_II"/>
</dbReference>
<dbReference type="PANTHER" id="PTHR42110:SF1">
    <property type="entry name" value="L-ASPARAGINASE, PUTATIVE (AFU_ORTHOLOGUE AFUA_3G11890)-RELATED"/>
    <property type="match status" value="1"/>
</dbReference>
<keyword evidence="2" id="KW-1185">Reference proteome</keyword>
<dbReference type="AlphaFoldDB" id="A0A1I6CQB2"/>
<dbReference type="OrthoDB" id="9780674at2"/>
<sequence length="331" mass="34059">MSQAEALVEVWRGDFLECVHRGHAVVCDGAGEVVAAWGDPGAVILPRSSVKVFQALPLVASGAADRAGLTDRHLALACASHSGAFIHNRLARSWLRDLGFGPEDLLCGAQSPQDRETRHDLIRHGQSPDPTHHNCSGKHCGFLTLRQHLGAGPDYVDPAHPVQRAVRELFEEVTGAPSPGYGIDGCAAPNFATTVTGLARGAAWIATAGTRADALSGAGGRLAEAMMAHPELVAGEGRACTALMRAAPGAVLAKTGAEGVYLAALPNAGLGIGLKIEDGATRASECAVAALLARLGALDPEHPAVQSLLSPAIHNQRGDAVGAIRPAAALM</sequence>
<dbReference type="Proteomes" id="UP000199302">
    <property type="component" value="Unassembled WGS sequence"/>
</dbReference>
<evidence type="ECO:0000313" key="2">
    <source>
        <dbReference type="Proteomes" id="UP000199302"/>
    </source>
</evidence>
<organism evidence="1 2">
    <name type="scientific">Poseidonocella sedimentorum</name>
    <dbReference type="NCBI Taxonomy" id="871652"/>
    <lineage>
        <taxon>Bacteria</taxon>
        <taxon>Pseudomonadati</taxon>
        <taxon>Pseudomonadota</taxon>
        <taxon>Alphaproteobacteria</taxon>
        <taxon>Rhodobacterales</taxon>
        <taxon>Roseobacteraceae</taxon>
        <taxon>Poseidonocella</taxon>
    </lineage>
</organism>